<accession>F2BE66</accession>
<name>F2BE66_9NEIS</name>
<dbReference type="Proteomes" id="UP000004105">
    <property type="component" value="Unassembled WGS sequence"/>
</dbReference>
<protein>
    <submittedName>
        <fullName evidence="1">Uncharacterized protein</fullName>
    </submittedName>
</protein>
<evidence type="ECO:0000313" key="1">
    <source>
        <dbReference type="EMBL" id="EGF10385.1"/>
    </source>
</evidence>
<gene>
    <name evidence="1" type="ORF">HMPREF9123_2022</name>
</gene>
<comment type="caution">
    <text evidence="1">The sequence shown here is derived from an EMBL/GenBank/DDBJ whole genome shotgun (WGS) entry which is preliminary data.</text>
</comment>
<evidence type="ECO:0000313" key="2">
    <source>
        <dbReference type="Proteomes" id="UP000004105"/>
    </source>
</evidence>
<reference evidence="1 2" key="1">
    <citation type="submission" date="2011-02" db="EMBL/GenBank/DDBJ databases">
        <authorList>
            <person name="Muzny D."/>
            <person name="Qin X."/>
            <person name="Deng J."/>
            <person name="Jiang H."/>
            <person name="Liu Y."/>
            <person name="Qu J."/>
            <person name="Song X.-Z."/>
            <person name="Zhang L."/>
            <person name="Thornton R."/>
            <person name="Coyle M."/>
            <person name="Francisco L."/>
            <person name="Jackson L."/>
            <person name="Javaid M."/>
            <person name="Korchina V."/>
            <person name="Kovar C."/>
            <person name="Mata R."/>
            <person name="Mathew T."/>
            <person name="Ngo R."/>
            <person name="Nguyen L."/>
            <person name="Nguyen N."/>
            <person name="Okwuonu G."/>
            <person name="Ongeri F."/>
            <person name="Pham C."/>
            <person name="Simmons D."/>
            <person name="Wilczek-Boney K."/>
            <person name="Hale W."/>
            <person name="Jakkamsetti A."/>
            <person name="Pham P."/>
            <person name="Ruth R."/>
            <person name="San Lucas F."/>
            <person name="Warren J."/>
            <person name="Zhang J."/>
            <person name="Zhao Z."/>
            <person name="Zhou C."/>
            <person name="Zhu D."/>
            <person name="Lee S."/>
            <person name="Bess C."/>
            <person name="Blankenburg K."/>
            <person name="Forbes L."/>
            <person name="Fu Q."/>
            <person name="Gubbala S."/>
            <person name="Hirani K."/>
            <person name="Jayaseelan J.C."/>
            <person name="Lara F."/>
            <person name="Munidasa M."/>
            <person name="Palculict T."/>
            <person name="Patil S."/>
            <person name="Pu L.-L."/>
            <person name="Saada N."/>
            <person name="Tang L."/>
            <person name="Weissenberger G."/>
            <person name="Zhu Y."/>
            <person name="Hemphill L."/>
            <person name="Shang Y."/>
            <person name="Youmans B."/>
            <person name="Ayvaz T."/>
            <person name="Ross M."/>
            <person name="Santibanez J."/>
            <person name="Aqrawi P."/>
            <person name="Gross S."/>
            <person name="Joshi V."/>
            <person name="Fowler G."/>
            <person name="Nazareth L."/>
            <person name="Reid J."/>
            <person name="Worley K."/>
            <person name="Petrosino J."/>
            <person name="Highlander S."/>
            <person name="Gibbs R."/>
        </authorList>
    </citation>
    <scope>NUCLEOTIDE SEQUENCE [LARGE SCALE GENOMIC DNA]</scope>
    <source>
        <strain evidence="1 2">ATCC BAA-1200</strain>
    </source>
</reference>
<dbReference type="EMBL" id="AFAY01000042">
    <property type="protein sequence ID" value="EGF10385.1"/>
    <property type="molecule type" value="Genomic_DNA"/>
</dbReference>
<dbReference type="AlphaFoldDB" id="F2BE66"/>
<dbReference type="HOGENOM" id="CLU_2955771_0_0_4"/>
<organism evidence="1 2">
    <name type="scientific">Neisseria bacilliformis ATCC BAA-1200</name>
    <dbReference type="NCBI Taxonomy" id="888742"/>
    <lineage>
        <taxon>Bacteria</taxon>
        <taxon>Pseudomonadati</taxon>
        <taxon>Pseudomonadota</taxon>
        <taxon>Betaproteobacteria</taxon>
        <taxon>Neisseriales</taxon>
        <taxon>Neisseriaceae</taxon>
        <taxon>Neisseria</taxon>
    </lineage>
</organism>
<keyword evidence="2" id="KW-1185">Reference proteome</keyword>
<proteinExistence type="predicted"/>
<sequence length="59" mass="6754">MRHTPYLNGVSCRSDSRIRRFPQHHPAARDVGYKYPAYGCLNGKRPSESVGRAFMPDVF</sequence>